<organism evidence="2 3">
    <name type="scientific">Stylosanthes scabra</name>
    <dbReference type="NCBI Taxonomy" id="79078"/>
    <lineage>
        <taxon>Eukaryota</taxon>
        <taxon>Viridiplantae</taxon>
        <taxon>Streptophyta</taxon>
        <taxon>Embryophyta</taxon>
        <taxon>Tracheophyta</taxon>
        <taxon>Spermatophyta</taxon>
        <taxon>Magnoliopsida</taxon>
        <taxon>eudicotyledons</taxon>
        <taxon>Gunneridae</taxon>
        <taxon>Pentapetalae</taxon>
        <taxon>rosids</taxon>
        <taxon>fabids</taxon>
        <taxon>Fabales</taxon>
        <taxon>Fabaceae</taxon>
        <taxon>Papilionoideae</taxon>
        <taxon>50 kb inversion clade</taxon>
        <taxon>dalbergioids sensu lato</taxon>
        <taxon>Dalbergieae</taxon>
        <taxon>Pterocarpus clade</taxon>
        <taxon>Stylosanthes</taxon>
    </lineage>
</organism>
<evidence type="ECO:0000313" key="2">
    <source>
        <dbReference type="EMBL" id="MED6175708.1"/>
    </source>
</evidence>
<accession>A0ABU6VSR7</accession>
<keyword evidence="3" id="KW-1185">Reference proteome</keyword>
<comment type="caution">
    <text evidence="2">The sequence shown here is derived from an EMBL/GenBank/DDBJ whole genome shotgun (WGS) entry which is preliminary data.</text>
</comment>
<dbReference type="EMBL" id="JASCZI010152225">
    <property type="protein sequence ID" value="MED6175708.1"/>
    <property type="molecule type" value="Genomic_DNA"/>
</dbReference>
<feature type="compositionally biased region" description="Basic and acidic residues" evidence="1">
    <location>
        <begin position="115"/>
        <end position="138"/>
    </location>
</feature>
<evidence type="ECO:0000313" key="3">
    <source>
        <dbReference type="Proteomes" id="UP001341840"/>
    </source>
</evidence>
<feature type="compositionally biased region" description="Polar residues" evidence="1">
    <location>
        <begin position="185"/>
        <end position="194"/>
    </location>
</feature>
<sequence>MGSGVVLYEYEKHEKYEGYDEKVDAELGVVKIRRYHFDDEAFTHPLHSIRFDLDHPYELLIKSLLANKSLNSSGNGESSAQGSRPSKRSSSMPHYSSRRSSSLRVSSSLPAKGWMCDKGREEEKKEGLVRTENHHGGGGEEEEPAEPRPMDVDANEDYLQYLEELQCHPESSPLHGSPGFAQCPTDDSSVQLSDGRSHPSFNLFGVWSPAASPSQ</sequence>
<feature type="region of interest" description="Disordered" evidence="1">
    <location>
        <begin position="70"/>
        <end position="151"/>
    </location>
</feature>
<reference evidence="2 3" key="1">
    <citation type="journal article" date="2023" name="Plants (Basel)">
        <title>Bridging the Gap: Combining Genomics and Transcriptomics Approaches to Understand Stylosanthes scabra, an Orphan Legume from the Brazilian Caatinga.</title>
        <authorList>
            <person name="Ferreira-Neto J.R.C."/>
            <person name="da Silva M.D."/>
            <person name="Binneck E."/>
            <person name="de Melo N.F."/>
            <person name="da Silva R.H."/>
            <person name="de Melo A.L.T.M."/>
            <person name="Pandolfi V."/>
            <person name="Bustamante F.O."/>
            <person name="Brasileiro-Vidal A.C."/>
            <person name="Benko-Iseppon A.M."/>
        </authorList>
    </citation>
    <scope>NUCLEOTIDE SEQUENCE [LARGE SCALE GENOMIC DNA]</scope>
    <source>
        <tissue evidence="2">Leaves</tissue>
    </source>
</reference>
<evidence type="ECO:0000256" key="1">
    <source>
        <dbReference type="SAM" id="MobiDB-lite"/>
    </source>
</evidence>
<gene>
    <name evidence="2" type="ORF">PIB30_080859</name>
</gene>
<feature type="compositionally biased region" description="Polar residues" evidence="1">
    <location>
        <begin position="74"/>
        <end position="84"/>
    </location>
</feature>
<dbReference type="Proteomes" id="UP001341840">
    <property type="component" value="Unassembled WGS sequence"/>
</dbReference>
<name>A0ABU6VSR7_9FABA</name>
<feature type="region of interest" description="Disordered" evidence="1">
    <location>
        <begin position="169"/>
        <end position="215"/>
    </location>
</feature>
<feature type="compositionally biased region" description="Low complexity" evidence="1">
    <location>
        <begin position="88"/>
        <end position="108"/>
    </location>
</feature>
<protein>
    <submittedName>
        <fullName evidence="2">Uncharacterized protein</fullName>
    </submittedName>
</protein>
<proteinExistence type="predicted"/>